<dbReference type="RefSeq" id="WP_106847019.1">
    <property type="nucleotide sequence ID" value="NZ_CP027792.1"/>
</dbReference>
<evidence type="ECO:0000256" key="2">
    <source>
        <dbReference type="ARBA" id="ARBA00022475"/>
    </source>
</evidence>
<evidence type="ECO:0000256" key="3">
    <source>
        <dbReference type="ARBA" id="ARBA00022692"/>
    </source>
</evidence>
<dbReference type="SUPFAM" id="SSF56281">
    <property type="entry name" value="Metallo-hydrolase/oxidoreductase"/>
    <property type="match status" value="1"/>
</dbReference>
<keyword evidence="4 6" id="KW-1133">Transmembrane helix</keyword>
<dbReference type="KEGG" id="melm:C7H73_12885"/>
<feature type="transmembrane region" description="Helical" evidence="6">
    <location>
        <begin position="457"/>
        <end position="476"/>
    </location>
</feature>
<dbReference type="CDD" id="cd07731">
    <property type="entry name" value="ComA-like_MBL-fold"/>
    <property type="match status" value="1"/>
</dbReference>
<dbReference type="NCBIfam" id="TIGR00360">
    <property type="entry name" value="ComEC_N-term"/>
    <property type="match status" value="1"/>
</dbReference>
<organism evidence="8 9">
    <name type="scientific">Pulveribacter suum</name>
    <dbReference type="NCBI Taxonomy" id="2116657"/>
    <lineage>
        <taxon>Bacteria</taxon>
        <taxon>Pseudomonadati</taxon>
        <taxon>Pseudomonadota</taxon>
        <taxon>Betaproteobacteria</taxon>
        <taxon>Burkholderiales</taxon>
        <taxon>Comamonadaceae</taxon>
        <taxon>Pulveribacter</taxon>
    </lineage>
</organism>
<feature type="transmembrane region" description="Helical" evidence="6">
    <location>
        <begin position="279"/>
        <end position="298"/>
    </location>
</feature>
<dbReference type="EMBL" id="CP027792">
    <property type="protein sequence ID" value="AVP58471.1"/>
    <property type="molecule type" value="Genomic_DNA"/>
</dbReference>
<feature type="transmembrane region" description="Helical" evidence="6">
    <location>
        <begin position="39"/>
        <end position="57"/>
    </location>
</feature>
<dbReference type="GO" id="GO:0030420">
    <property type="term" value="P:establishment of competence for transformation"/>
    <property type="evidence" value="ECO:0007669"/>
    <property type="project" value="InterPro"/>
</dbReference>
<dbReference type="Pfam" id="PF13567">
    <property type="entry name" value="DUF4131"/>
    <property type="match status" value="1"/>
</dbReference>
<feature type="transmembrane region" description="Helical" evidence="6">
    <location>
        <begin position="426"/>
        <end position="450"/>
    </location>
</feature>
<dbReference type="Pfam" id="PF03772">
    <property type="entry name" value="Competence"/>
    <property type="match status" value="1"/>
</dbReference>
<feature type="domain" description="Metallo-beta-lactamase" evidence="7">
    <location>
        <begin position="562"/>
        <end position="759"/>
    </location>
</feature>
<dbReference type="PANTHER" id="PTHR30619">
    <property type="entry name" value="DNA INTERNALIZATION/COMPETENCE PROTEIN COMEC/REC2"/>
    <property type="match status" value="1"/>
</dbReference>
<evidence type="ECO:0000256" key="1">
    <source>
        <dbReference type="ARBA" id="ARBA00004651"/>
    </source>
</evidence>
<name>A0A2P1NN43_9BURK</name>
<dbReference type="GO" id="GO:0005886">
    <property type="term" value="C:plasma membrane"/>
    <property type="evidence" value="ECO:0007669"/>
    <property type="project" value="UniProtKB-SubCell"/>
</dbReference>
<dbReference type="Gene3D" id="3.60.15.10">
    <property type="entry name" value="Ribonuclease Z/Hydroxyacylglutathione hydrolase-like"/>
    <property type="match status" value="1"/>
</dbReference>
<dbReference type="InterPro" id="IPR052159">
    <property type="entry name" value="Competence_DNA_uptake"/>
</dbReference>
<dbReference type="AlphaFoldDB" id="A0A2P1NN43"/>
<dbReference type="InterPro" id="IPR035681">
    <property type="entry name" value="ComA-like_MBL"/>
</dbReference>
<dbReference type="InterPro" id="IPR004477">
    <property type="entry name" value="ComEC_N"/>
</dbReference>
<feature type="transmembrane region" description="Helical" evidence="6">
    <location>
        <begin position="64"/>
        <end position="91"/>
    </location>
</feature>
<evidence type="ECO:0000256" key="4">
    <source>
        <dbReference type="ARBA" id="ARBA00022989"/>
    </source>
</evidence>
<dbReference type="OrthoDB" id="9761531at2"/>
<evidence type="ECO:0000313" key="8">
    <source>
        <dbReference type="EMBL" id="AVP58471.1"/>
    </source>
</evidence>
<dbReference type="Pfam" id="PF00753">
    <property type="entry name" value="Lactamase_B"/>
    <property type="match status" value="1"/>
</dbReference>
<sequence>MPAHRVARTFWLGTPALLGVVLGTALQLQLQQSALLPTTVYGAALTFGAAANLMAWLRDGRLAAALAGLGAAVLAWGLCGLRAAAFLAGALAPQLQGQDLRVTGVIAAMPQVRADGVRLRLAVESARQDGEAVRLPELVDLTWYAQGWRGQEVEQPPPALRAGERWQLTVRLKAPHGARNPHGFDYELWLWEQGVQAGGYVRTGAPGEPPRLLAATWRHPVEQLRQRVRDAILQRLAPADADPARRRAAGVVAALVTGDQRAIDRADWDVFRITGVAHLMSISGLHITLFAWLAAAVLRRAWSRSARLCLAVPAPSAALVGGVLLAGAYALFSGWGVPAQRTVLMLATVGLLRLSGRAWPWPQVWLLACAAVLLADPWALLQAGFWLSFVAVGMLFATDMRAASDDGAGAGGRFGLKAAQLLREQWVVTVALAPLTLLLFGQVSLVGLVANLVAIPWTTLVLTPLALAGVLWPPLWQAAAWSAELLGAWLQWLAGWPWAQLTLALAPLPLGMAAVAGGLLLVLRLPWGLRVLGLPLLLPALAWQVARPAAGQFDLLAADVGQGQAVLVRTAHHSLLYDAGPRLSATADAGERVLAPLLRALGERIDLLVLSHGDSDHTGGAAAVLAQQPGARVLGSIDGGLAPGTQVPVQTCAAGMRWQWDGVEFAVLHPPPGPAPEGRAARPNARSCVLRVAAAAGQGARAALLAGDIERAQEQALVEAGAELSADVLLVPHHGSKTSSSEAFIDAVAPRLALVQAGWRNSFGHPAPEVVQRYRARGIALAATPGCGAAAWQSADGRLRCERAATQRYWQHPPQEVDAPP</sequence>
<dbReference type="InterPro" id="IPR036866">
    <property type="entry name" value="RibonucZ/Hydroxyglut_hydro"/>
</dbReference>
<dbReference type="SMART" id="SM00849">
    <property type="entry name" value="Lactamase_B"/>
    <property type="match status" value="1"/>
</dbReference>
<dbReference type="PANTHER" id="PTHR30619:SF1">
    <property type="entry name" value="RECOMBINATION PROTEIN 2"/>
    <property type="match status" value="1"/>
</dbReference>
<accession>A0A2P1NN43</accession>
<dbReference type="InterPro" id="IPR004797">
    <property type="entry name" value="Competence_ComEC/Rec2"/>
</dbReference>
<keyword evidence="9" id="KW-1185">Reference proteome</keyword>
<keyword evidence="5 6" id="KW-0472">Membrane</keyword>
<gene>
    <name evidence="8" type="ORF">C7H73_12885</name>
</gene>
<feature type="transmembrane region" description="Helical" evidence="6">
    <location>
        <begin position="364"/>
        <end position="397"/>
    </location>
</feature>
<keyword evidence="3 6" id="KW-0812">Transmembrane</keyword>
<reference evidence="9" key="1">
    <citation type="submission" date="2018-03" db="EMBL/GenBank/DDBJ databases">
        <title>Genome sequencing of Melaminivora sp. strain SC2-7.</title>
        <authorList>
            <person name="Kim S.-J."/>
            <person name="Heo J."/>
            <person name="Ahn J.-H."/>
            <person name="Kwon S.-W."/>
        </authorList>
    </citation>
    <scope>NUCLEOTIDE SEQUENCE [LARGE SCALE GENOMIC DNA]</scope>
    <source>
        <strain evidence="9">SC2-7</strain>
    </source>
</reference>
<dbReference type="Proteomes" id="UP000241829">
    <property type="component" value="Chromosome"/>
</dbReference>
<dbReference type="InterPro" id="IPR025405">
    <property type="entry name" value="DUF4131"/>
</dbReference>
<dbReference type="InterPro" id="IPR001279">
    <property type="entry name" value="Metallo-B-lactamas"/>
</dbReference>
<dbReference type="NCBIfam" id="TIGR00361">
    <property type="entry name" value="ComEC_Rec2"/>
    <property type="match status" value="1"/>
</dbReference>
<feature type="transmembrane region" description="Helical" evidence="6">
    <location>
        <begin position="496"/>
        <end position="522"/>
    </location>
</feature>
<evidence type="ECO:0000259" key="7">
    <source>
        <dbReference type="SMART" id="SM00849"/>
    </source>
</evidence>
<keyword evidence="2" id="KW-1003">Cell membrane</keyword>
<protein>
    <submittedName>
        <fullName evidence="8">DNA internalization-related competence protein ComEC/Rec2</fullName>
    </submittedName>
</protein>
<feature type="transmembrane region" description="Helical" evidence="6">
    <location>
        <begin position="529"/>
        <end position="546"/>
    </location>
</feature>
<evidence type="ECO:0000256" key="5">
    <source>
        <dbReference type="ARBA" id="ARBA00023136"/>
    </source>
</evidence>
<feature type="transmembrane region" description="Helical" evidence="6">
    <location>
        <begin position="338"/>
        <end position="355"/>
    </location>
</feature>
<proteinExistence type="predicted"/>
<comment type="subcellular location">
    <subcellularLocation>
        <location evidence="1">Cell membrane</location>
        <topology evidence="1">Multi-pass membrane protein</topology>
    </subcellularLocation>
</comment>
<evidence type="ECO:0000313" key="9">
    <source>
        <dbReference type="Proteomes" id="UP000241829"/>
    </source>
</evidence>
<evidence type="ECO:0000256" key="6">
    <source>
        <dbReference type="SAM" id="Phobius"/>
    </source>
</evidence>
<feature type="transmembrane region" description="Helical" evidence="6">
    <location>
        <begin position="310"/>
        <end position="332"/>
    </location>
</feature>